<keyword evidence="4 7" id="KW-0812">Transmembrane</keyword>
<dbReference type="GO" id="GO:0005886">
    <property type="term" value="C:plasma membrane"/>
    <property type="evidence" value="ECO:0007669"/>
    <property type="project" value="TreeGrafter"/>
</dbReference>
<proteinExistence type="predicted"/>
<gene>
    <name evidence="9" type="ORF">IAD32_06715</name>
</gene>
<protein>
    <submittedName>
        <fullName evidence="9">Glycosyltransferase family 2 protein</fullName>
    </submittedName>
</protein>
<comment type="caution">
    <text evidence="9">The sequence shown here is derived from an EMBL/GenBank/DDBJ whole genome shotgun (WGS) entry which is preliminary data.</text>
</comment>
<organism evidence="9 10">
    <name type="scientific">Candidatus Scatavimonas merdigallinarum</name>
    <dbReference type="NCBI Taxonomy" id="2840914"/>
    <lineage>
        <taxon>Bacteria</taxon>
        <taxon>Bacillati</taxon>
        <taxon>Bacillota</taxon>
        <taxon>Clostridia</taxon>
        <taxon>Eubacteriales</taxon>
        <taxon>Oscillospiraceae</taxon>
        <taxon>Oscillospiraceae incertae sedis</taxon>
        <taxon>Candidatus Scatavimonas</taxon>
    </lineage>
</organism>
<dbReference type="InterPro" id="IPR001173">
    <property type="entry name" value="Glyco_trans_2-like"/>
</dbReference>
<dbReference type="CDD" id="cd04187">
    <property type="entry name" value="DPM1_like_bac"/>
    <property type="match status" value="1"/>
</dbReference>
<dbReference type="InterPro" id="IPR050256">
    <property type="entry name" value="Glycosyltransferase_2"/>
</dbReference>
<sequence length="323" mass="37076">MTTLYLAVPCYNEEEVLYDTTEKLLLKMESLIHSEKISQNSRILYIDDGSKDKTWQIICDLHARFRLVAGCKLSRNRGHQNALYGGLMAAKEHADAVISIDADLQDDIDAIDRMLEQYEAGYDIVYGVRSKRRTDTFFKRVTAEGFYKFLRFMGAEIVFNHADYRLMSKRALDAFAEYKEVNLFLRGLVPMIGFKTATVTYERRERLAGKSKYPLKKMLSLAWEGVTSLSIKPIRFVTILGAIVFAISIILLFYSLFSHFWGNTVPGWTSLAVSIWAIGGLQLLAIGIIGEYLGKIYMETKQRPRYFIETFLNDEPETEDRSQ</sequence>
<keyword evidence="6 7" id="KW-0472">Membrane</keyword>
<evidence type="ECO:0000256" key="4">
    <source>
        <dbReference type="ARBA" id="ARBA00022692"/>
    </source>
</evidence>
<name>A0A9D1CVZ2_9FIRM</name>
<dbReference type="Pfam" id="PF00535">
    <property type="entry name" value="Glycos_transf_2"/>
    <property type="match status" value="1"/>
</dbReference>
<feature type="domain" description="Glycosyltransferase 2-like" evidence="8">
    <location>
        <begin position="7"/>
        <end position="173"/>
    </location>
</feature>
<evidence type="ECO:0000256" key="5">
    <source>
        <dbReference type="ARBA" id="ARBA00022989"/>
    </source>
</evidence>
<dbReference type="AlphaFoldDB" id="A0A9D1CVZ2"/>
<dbReference type="EMBL" id="DVFW01000029">
    <property type="protein sequence ID" value="HIQ80960.1"/>
    <property type="molecule type" value="Genomic_DNA"/>
</dbReference>
<feature type="transmembrane region" description="Helical" evidence="7">
    <location>
        <begin position="236"/>
        <end position="257"/>
    </location>
</feature>
<evidence type="ECO:0000256" key="3">
    <source>
        <dbReference type="ARBA" id="ARBA00022679"/>
    </source>
</evidence>
<evidence type="ECO:0000313" key="9">
    <source>
        <dbReference type="EMBL" id="HIQ80960.1"/>
    </source>
</evidence>
<dbReference type="SUPFAM" id="SSF53448">
    <property type="entry name" value="Nucleotide-diphospho-sugar transferases"/>
    <property type="match status" value="1"/>
</dbReference>
<keyword evidence="2" id="KW-0328">Glycosyltransferase</keyword>
<dbReference type="PANTHER" id="PTHR48090">
    <property type="entry name" value="UNDECAPRENYL-PHOSPHATE 4-DEOXY-4-FORMAMIDO-L-ARABINOSE TRANSFERASE-RELATED"/>
    <property type="match status" value="1"/>
</dbReference>
<evidence type="ECO:0000259" key="8">
    <source>
        <dbReference type="Pfam" id="PF00535"/>
    </source>
</evidence>
<evidence type="ECO:0000313" key="10">
    <source>
        <dbReference type="Proteomes" id="UP000886787"/>
    </source>
</evidence>
<dbReference type="InterPro" id="IPR029044">
    <property type="entry name" value="Nucleotide-diphossugar_trans"/>
</dbReference>
<comment type="subcellular location">
    <subcellularLocation>
        <location evidence="1">Membrane</location>
        <topology evidence="1">Multi-pass membrane protein</topology>
    </subcellularLocation>
</comment>
<dbReference type="Gene3D" id="3.90.550.10">
    <property type="entry name" value="Spore Coat Polysaccharide Biosynthesis Protein SpsA, Chain A"/>
    <property type="match status" value="1"/>
</dbReference>
<accession>A0A9D1CVZ2</accession>
<reference evidence="9" key="2">
    <citation type="journal article" date="2021" name="PeerJ">
        <title>Extensive microbial diversity within the chicken gut microbiome revealed by metagenomics and culture.</title>
        <authorList>
            <person name="Gilroy R."/>
            <person name="Ravi A."/>
            <person name="Getino M."/>
            <person name="Pursley I."/>
            <person name="Horton D.L."/>
            <person name="Alikhan N.F."/>
            <person name="Baker D."/>
            <person name="Gharbi K."/>
            <person name="Hall N."/>
            <person name="Watson M."/>
            <person name="Adriaenssens E.M."/>
            <person name="Foster-Nyarko E."/>
            <person name="Jarju S."/>
            <person name="Secka A."/>
            <person name="Antonio M."/>
            <person name="Oren A."/>
            <person name="Chaudhuri R.R."/>
            <person name="La Ragione R."/>
            <person name="Hildebrand F."/>
            <person name="Pallen M.J."/>
        </authorList>
    </citation>
    <scope>NUCLEOTIDE SEQUENCE</scope>
    <source>
        <strain evidence="9">ChiSjej1B19-3389</strain>
    </source>
</reference>
<reference evidence="9" key="1">
    <citation type="submission" date="2020-10" db="EMBL/GenBank/DDBJ databases">
        <authorList>
            <person name="Gilroy R."/>
        </authorList>
    </citation>
    <scope>NUCLEOTIDE SEQUENCE</scope>
    <source>
        <strain evidence="9">ChiSjej1B19-3389</strain>
    </source>
</reference>
<feature type="transmembrane region" description="Helical" evidence="7">
    <location>
        <begin position="269"/>
        <end position="293"/>
    </location>
</feature>
<evidence type="ECO:0000256" key="7">
    <source>
        <dbReference type="SAM" id="Phobius"/>
    </source>
</evidence>
<keyword evidence="5 7" id="KW-1133">Transmembrane helix</keyword>
<evidence type="ECO:0000256" key="6">
    <source>
        <dbReference type="ARBA" id="ARBA00023136"/>
    </source>
</evidence>
<keyword evidence="3" id="KW-0808">Transferase</keyword>
<evidence type="ECO:0000256" key="2">
    <source>
        <dbReference type="ARBA" id="ARBA00022676"/>
    </source>
</evidence>
<dbReference type="PANTHER" id="PTHR48090:SF1">
    <property type="entry name" value="PROPHAGE BACTOPRENOL GLUCOSYL TRANSFERASE HOMOLOG"/>
    <property type="match status" value="1"/>
</dbReference>
<dbReference type="Proteomes" id="UP000886787">
    <property type="component" value="Unassembled WGS sequence"/>
</dbReference>
<dbReference type="GO" id="GO:0016757">
    <property type="term" value="F:glycosyltransferase activity"/>
    <property type="evidence" value="ECO:0007669"/>
    <property type="project" value="UniProtKB-KW"/>
</dbReference>
<evidence type="ECO:0000256" key="1">
    <source>
        <dbReference type="ARBA" id="ARBA00004141"/>
    </source>
</evidence>